<dbReference type="PROSITE" id="PS50088">
    <property type="entry name" value="ANK_REPEAT"/>
    <property type="match status" value="7"/>
</dbReference>
<keyword evidence="6" id="KW-1185">Reference proteome</keyword>
<dbReference type="Gene3D" id="1.25.40.20">
    <property type="entry name" value="Ankyrin repeat-containing domain"/>
    <property type="match status" value="3"/>
</dbReference>
<feature type="repeat" description="ANK" evidence="3">
    <location>
        <begin position="7"/>
        <end position="34"/>
    </location>
</feature>
<dbReference type="InterPro" id="IPR036770">
    <property type="entry name" value="Ankyrin_rpt-contain_sf"/>
</dbReference>
<dbReference type="SMART" id="SM00248">
    <property type="entry name" value="ANK"/>
    <property type="match status" value="9"/>
</dbReference>
<keyword evidence="2 3" id="KW-0040">ANK repeat</keyword>
<dbReference type="Pfam" id="PF00023">
    <property type="entry name" value="Ank"/>
    <property type="match status" value="2"/>
</dbReference>
<sequence length="933" mass="104072">MSIIDELRLATRNGNDEQVQQLIAKGADIHERDALGWTALHRATANGHIAVMTTLIEAGADINSEEDIGRTPIYCASQNGLLPAVNLLIENRADVNRPRKNGRSPLYAAAANGYIFVAEALLNAGALVDLPSGTGCSPLYAASQEGHVAVVEHLIGAGADAKRRNNDGSTALHVASWCGRTAVVQSLIDAKVDVDAQDDSGKTPLHEACLAKNVSVIRMLIDAGADANRQDKMGCTPLFFASSVVCQPAVRILLSNGARPQLASIRPPFSPLQVACFIGSGEIAKAILQHSPEAAERLPVSCTSLAKECVEQVPKQALPMGEAIKDELGAKAQNDDVTDSQLSNSLHSQFKKAGFTCQMSAFQSACGDVMQQIEQKRRNWEDIFVVGSFSEGWGNSLSRLIGKTDVESDVDVAEFFPGRMYHLRGRCQCESVKEEDLVTYDNGHVTVTGLTNNPALPEYGSCLRPAFDYVTAYRCCSYPHVEVVENPNPDSHLSDSLLKSLTQCVRESNCHLVTAAPPGQGGQLLRVSTTFLERLTLRSLNDVQGQLFILLKYLIKKVLSETVNGLKTYHAKSLLFYMLEETAPEDWQPGSLVALTRKALQLLLRHIKSSGKRNSKCMPHFFMRDAIVYFKSGHSSKQEIEEAINGTIDNLPRHLARFKDFTLKPVDKQPPTFYFQPFMNIPWIRVIAKYSSEAPLQYHEIYDCVRDILVLLARQDTPEQKVTGIIDRLPDCAQTVRETLRAIAFVKYNKKDHAIQVLRNMRGHSVSRRINSADVTGQQTVTEFVWHHLTTSDSAWKFCFFINERPTLHFLSQFIAHLFPVIFNDCHQYFFFNFDALKMCLMLDLVGDVADDAKHWFKEVLLSEDADVQELIMVMQHCREIPLLLSVIRKHNSVILDHHDSRDKLLELMEELPELQEQRCLETLQDLRARLLQ</sequence>
<feature type="repeat" description="ANK" evidence="3">
    <location>
        <begin position="68"/>
        <end position="100"/>
    </location>
</feature>
<feature type="repeat" description="ANK" evidence="3">
    <location>
        <begin position="134"/>
        <end position="166"/>
    </location>
</feature>
<organism evidence="5 6">
    <name type="scientific">Macrostomum lignano</name>
    <dbReference type="NCBI Taxonomy" id="282301"/>
    <lineage>
        <taxon>Eukaryota</taxon>
        <taxon>Metazoa</taxon>
        <taxon>Spiralia</taxon>
        <taxon>Lophotrochozoa</taxon>
        <taxon>Platyhelminthes</taxon>
        <taxon>Rhabditophora</taxon>
        <taxon>Macrostomorpha</taxon>
        <taxon>Macrostomida</taxon>
        <taxon>Macrostomidae</taxon>
        <taxon>Macrostomum</taxon>
    </lineage>
</organism>
<feature type="repeat" description="ANK" evidence="3">
    <location>
        <begin position="101"/>
        <end position="133"/>
    </location>
</feature>
<gene>
    <name evidence="5" type="ORF">BOX15_Mlig024325g2</name>
</gene>
<dbReference type="InterPro" id="IPR046906">
    <property type="entry name" value="Mab-21_HhH/H2TH-like"/>
</dbReference>
<dbReference type="STRING" id="282301.A0A267EVP4"/>
<dbReference type="OrthoDB" id="8068875at2759"/>
<name>A0A267EVP4_9PLAT</name>
<dbReference type="SUPFAM" id="SSF48403">
    <property type="entry name" value="Ankyrin repeat"/>
    <property type="match status" value="1"/>
</dbReference>
<dbReference type="PANTHER" id="PTHR23206:SF7">
    <property type="entry name" value="PROTEIN KINASE DOMAIN-CONTAINING PROTEIN"/>
    <property type="match status" value="1"/>
</dbReference>
<feature type="repeat" description="ANK" evidence="3">
    <location>
        <begin position="35"/>
        <end position="67"/>
    </location>
</feature>
<feature type="repeat" description="ANK" evidence="3">
    <location>
        <begin position="200"/>
        <end position="232"/>
    </location>
</feature>
<dbReference type="AlphaFoldDB" id="A0A267EVP4"/>
<protein>
    <recommendedName>
        <fullName evidence="4">Mab-21-like HhH/H2TH-like domain-containing protein</fullName>
    </recommendedName>
</protein>
<feature type="repeat" description="ANK" evidence="3">
    <location>
        <begin position="167"/>
        <end position="199"/>
    </location>
</feature>
<dbReference type="Gene3D" id="1.10.1410.40">
    <property type="match status" value="1"/>
</dbReference>
<evidence type="ECO:0000256" key="3">
    <source>
        <dbReference type="PROSITE-ProRule" id="PRU00023"/>
    </source>
</evidence>
<evidence type="ECO:0000256" key="2">
    <source>
        <dbReference type="ARBA" id="ARBA00023043"/>
    </source>
</evidence>
<dbReference type="PROSITE" id="PS50297">
    <property type="entry name" value="ANK_REP_REGION"/>
    <property type="match status" value="6"/>
</dbReference>
<dbReference type="InterPro" id="IPR002110">
    <property type="entry name" value="Ankyrin_rpt"/>
</dbReference>
<dbReference type="PRINTS" id="PR01415">
    <property type="entry name" value="ANKYRIN"/>
</dbReference>
<evidence type="ECO:0000256" key="1">
    <source>
        <dbReference type="ARBA" id="ARBA00022737"/>
    </source>
</evidence>
<comment type="caution">
    <text evidence="5">The sequence shown here is derived from an EMBL/GenBank/DDBJ whole genome shotgun (WGS) entry which is preliminary data.</text>
</comment>
<accession>A0A267EVP4</accession>
<keyword evidence="1" id="KW-0677">Repeat</keyword>
<dbReference type="Pfam" id="PF20266">
    <property type="entry name" value="Mab-21_C"/>
    <property type="match status" value="1"/>
</dbReference>
<proteinExistence type="predicted"/>
<evidence type="ECO:0000313" key="6">
    <source>
        <dbReference type="Proteomes" id="UP000215902"/>
    </source>
</evidence>
<evidence type="ECO:0000313" key="5">
    <source>
        <dbReference type="EMBL" id="PAA65593.1"/>
    </source>
</evidence>
<dbReference type="Proteomes" id="UP000215902">
    <property type="component" value="Unassembled WGS sequence"/>
</dbReference>
<dbReference type="EMBL" id="NIVC01001636">
    <property type="protein sequence ID" value="PAA65593.1"/>
    <property type="molecule type" value="Genomic_DNA"/>
</dbReference>
<reference evidence="5 6" key="1">
    <citation type="submission" date="2017-06" db="EMBL/GenBank/DDBJ databases">
        <title>A platform for efficient transgenesis in Macrostomum lignano, a flatworm model organism for stem cell research.</title>
        <authorList>
            <person name="Berezikov E."/>
        </authorList>
    </citation>
    <scope>NUCLEOTIDE SEQUENCE [LARGE SCALE GENOMIC DNA]</scope>
    <source>
        <strain evidence="5">DV1</strain>
        <tissue evidence="5">Whole organism</tissue>
    </source>
</reference>
<evidence type="ECO:0000259" key="4">
    <source>
        <dbReference type="Pfam" id="PF20266"/>
    </source>
</evidence>
<dbReference type="GO" id="GO:0005737">
    <property type="term" value="C:cytoplasm"/>
    <property type="evidence" value="ECO:0007669"/>
    <property type="project" value="TreeGrafter"/>
</dbReference>
<dbReference type="Pfam" id="PF12796">
    <property type="entry name" value="Ank_2"/>
    <property type="match status" value="2"/>
</dbReference>
<dbReference type="GO" id="GO:0045087">
    <property type="term" value="P:innate immune response"/>
    <property type="evidence" value="ECO:0007669"/>
    <property type="project" value="TreeGrafter"/>
</dbReference>
<feature type="domain" description="Mab-21-like HhH/H2TH-like" evidence="4">
    <location>
        <begin position="548"/>
        <end position="625"/>
    </location>
</feature>
<dbReference type="InterPro" id="IPR051631">
    <property type="entry name" value="Ankyrin-KH/SAM_domain"/>
</dbReference>
<dbReference type="PANTHER" id="PTHR23206">
    <property type="entry name" value="MASK PROTEIN"/>
    <property type="match status" value="1"/>
</dbReference>